<accession>A0A3P8C129</accession>
<keyword evidence="11" id="KW-0206">Cytoskeleton</keyword>
<dbReference type="GO" id="GO:0005930">
    <property type="term" value="C:axoneme"/>
    <property type="evidence" value="ECO:0007669"/>
    <property type="project" value="TreeGrafter"/>
</dbReference>
<evidence type="ECO:0000256" key="1">
    <source>
        <dbReference type="ARBA" id="ARBA00004138"/>
    </source>
</evidence>
<keyword evidence="10" id="KW-0505">Motor protein</keyword>
<evidence type="ECO:0000313" key="13">
    <source>
        <dbReference type="EMBL" id="VDO78595.1"/>
    </source>
</evidence>
<sequence>MVSKFLDKNEVPKETIALEYIYARRTRGNVSAFVFEQRHQARSVERCSGNLNQSRFLCRSASVVLTLDLTRPNEMWVAMESLLENASRCTDVAIKALDQKSQAAIKSRMAARCSEYKVDPHSIMFVLFQNFDSEQRRRICTTLRFLAHYYGAHLMFYSCYNEQLVRVGRSMFSHLAFGTSAPKAKVDDHNKPLYVVCGMDTFEVSCQHATVSERRFKLSQATERCTLPSVQKRDDGARKEGEQELFQEPLIDSLVAQREKVGETSKRCHYSETFRKDRQAAELRAAEKINTL</sequence>
<evidence type="ECO:0000256" key="6">
    <source>
        <dbReference type="ARBA" id="ARBA00022701"/>
    </source>
</evidence>
<evidence type="ECO:0000256" key="9">
    <source>
        <dbReference type="ARBA" id="ARBA00023069"/>
    </source>
</evidence>
<dbReference type="GO" id="GO:0035721">
    <property type="term" value="P:intraciliary retrograde transport"/>
    <property type="evidence" value="ECO:0007669"/>
    <property type="project" value="InterPro"/>
</dbReference>
<comment type="subcellular location">
    <subcellularLocation>
        <location evidence="1">Cell projection</location>
        <location evidence="1">Cilium</location>
    </subcellularLocation>
    <subcellularLocation>
        <location evidence="2">Cytoplasm</location>
        <location evidence="2">Cytoskeleton</location>
    </subcellularLocation>
</comment>
<dbReference type="GO" id="GO:0036064">
    <property type="term" value="C:ciliary basal body"/>
    <property type="evidence" value="ECO:0007669"/>
    <property type="project" value="TreeGrafter"/>
</dbReference>
<evidence type="ECO:0000256" key="2">
    <source>
        <dbReference type="ARBA" id="ARBA00004245"/>
    </source>
</evidence>
<dbReference type="EMBL" id="UZAH01026304">
    <property type="protein sequence ID" value="VDO78595.1"/>
    <property type="molecule type" value="Genomic_DNA"/>
</dbReference>
<gene>
    <name evidence="13" type="ORF">HPBE_LOCUS8973</name>
</gene>
<evidence type="ECO:0000256" key="7">
    <source>
        <dbReference type="ARBA" id="ARBA00022794"/>
    </source>
</evidence>
<evidence type="ECO:0000256" key="8">
    <source>
        <dbReference type="ARBA" id="ARBA00023017"/>
    </source>
</evidence>
<reference evidence="15" key="2">
    <citation type="submission" date="2019-09" db="UniProtKB">
        <authorList>
            <consortium name="WormBaseParasite"/>
        </authorList>
    </citation>
    <scope>IDENTIFICATION</scope>
</reference>
<dbReference type="Proteomes" id="UP000050761">
    <property type="component" value="Unassembled WGS sequence"/>
</dbReference>
<organism evidence="13">
    <name type="scientific">Heligmosomoides polygyrus</name>
    <name type="common">Parasitic roundworm</name>
    <dbReference type="NCBI Taxonomy" id="6339"/>
    <lineage>
        <taxon>Eukaryota</taxon>
        <taxon>Metazoa</taxon>
        <taxon>Ecdysozoa</taxon>
        <taxon>Nematoda</taxon>
        <taxon>Chromadorea</taxon>
        <taxon>Rhabditida</taxon>
        <taxon>Rhabditina</taxon>
        <taxon>Rhabditomorpha</taxon>
        <taxon>Strongyloidea</taxon>
        <taxon>Heligmosomidae</taxon>
        <taxon>Heligmosomoides</taxon>
    </lineage>
</organism>
<proteinExistence type="inferred from homology"/>
<dbReference type="OrthoDB" id="10263060at2759"/>
<dbReference type="AlphaFoldDB" id="A0A3P8C129"/>
<evidence type="ECO:0000313" key="15">
    <source>
        <dbReference type="WBParaSite" id="HPBE_0000897201-mRNA-1"/>
    </source>
</evidence>
<comment type="similarity">
    <text evidence="3">Belongs to the dynein light intermediate chain family.</text>
</comment>
<evidence type="ECO:0000256" key="4">
    <source>
        <dbReference type="ARBA" id="ARBA00022473"/>
    </source>
</evidence>
<dbReference type="WBParaSite" id="HPBE_0000897201-mRNA-1">
    <property type="protein sequence ID" value="HPBE_0000897201-mRNA-1"/>
    <property type="gene ID" value="HPBE_0000897201"/>
</dbReference>
<evidence type="ECO:0000256" key="10">
    <source>
        <dbReference type="ARBA" id="ARBA00023175"/>
    </source>
</evidence>
<evidence type="ECO:0000256" key="5">
    <source>
        <dbReference type="ARBA" id="ARBA00022490"/>
    </source>
</evidence>
<evidence type="ECO:0000313" key="14">
    <source>
        <dbReference type="Proteomes" id="UP000050761"/>
    </source>
</evidence>
<keyword evidence="6" id="KW-0493">Microtubule</keyword>
<dbReference type="GO" id="GO:0035735">
    <property type="term" value="P:intraciliary transport involved in cilium assembly"/>
    <property type="evidence" value="ECO:0007669"/>
    <property type="project" value="InterPro"/>
</dbReference>
<keyword evidence="4" id="KW-0217">Developmental protein</keyword>
<dbReference type="GO" id="GO:0005868">
    <property type="term" value="C:cytoplasmic dynein complex"/>
    <property type="evidence" value="ECO:0007669"/>
    <property type="project" value="InterPro"/>
</dbReference>
<dbReference type="GO" id="GO:0005874">
    <property type="term" value="C:microtubule"/>
    <property type="evidence" value="ECO:0007669"/>
    <property type="project" value="UniProtKB-KW"/>
</dbReference>
<dbReference type="GO" id="GO:0045504">
    <property type="term" value="F:dynein heavy chain binding"/>
    <property type="evidence" value="ECO:0007669"/>
    <property type="project" value="TreeGrafter"/>
</dbReference>
<keyword evidence="9" id="KW-0969">Cilium</keyword>
<evidence type="ECO:0000256" key="11">
    <source>
        <dbReference type="ARBA" id="ARBA00023212"/>
    </source>
</evidence>
<dbReference type="PANTHER" id="PTHR13236:SF0">
    <property type="entry name" value="CYTOPLASMIC DYNEIN 2 LIGHT INTERMEDIATE CHAIN 1"/>
    <property type="match status" value="1"/>
</dbReference>
<name>A0A3P8C129_HELPZ</name>
<protein>
    <submittedName>
        <fullName evidence="15">mRNA (guanine-N(7)-)-methyltransferase</fullName>
    </submittedName>
</protein>
<evidence type="ECO:0000256" key="12">
    <source>
        <dbReference type="ARBA" id="ARBA00023273"/>
    </source>
</evidence>
<keyword evidence="14" id="KW-1185">Reference proteome</keyword>
<keyword evidence="5" id="KW-0963">Cytoplasm</keyword>
<dbReference type="InterPro" id="IPR040045">
    <property type="entry name" value="DYNC2LI1"/>
</dbReference>
<dbReference type="PANTHER" id="PTHR13236">
    <property type="entry name" value="DYNEIN 2 LIGHT INTERMEDIATE CHAIN, ISOFORM 2"/>
    <property type="match status" value="1"/>
</dbReference>
<reference evidence="13 14" key="1">
    <citation type="submission" date="2018-11" db="EMBL/GenBank/DDBJ databases">
        <authorList>
            <consortium name="Pathogen Informatics"/>
        </authorList>
    </citation>
    <scope>NUCLEOTIDE SEQUENCE [LARGE SCALE GENOMIC DNA]</scope>
</reference>
<keyword evidence="12" id="KW-0966">Cell projection</keyword>
<evidence type="ECO:0000256" key="3">
    <source>
        <dbReference type="ARBA" id="ARBA00006831"/>
    </source>
</evidence>
<keyword evidence="7" id="KW-0970">Cilium biogenesis/degradation</keyword>
<keyword evidence="8" id="KW-0243">Dynein</keyword>